<protein>
    <submittedName>
        <fullName evidence="1">Uncharacterized protein</fullName>
    </submittedName>
</protein>
<name>A0A919XDS0_9BACL</name>
<dbReference type="AlphaFoldDB" id="A0A919XDS0"/>
<comment type="caution">
    <text evidence="1">The sequence shown here is derived from an EMBL/GenBank/DDBJ whole genome shotgun (WGS) entry which is preliminary data.</text>
</comment>
<organism evidence="1 2">
    <name type="scientific">Paenibacillus albilobatus</name>
    <dbReference type="NCBI Taxonomy" id="2716884"/>
    <lineage>
        <taxon>Bacteria</taxon>
        <taxon>Bacillati</taxon>
        <taxon>Bacillota</taxon>
        <taxon>Bacilli</taxon>
        <taxon>Bacillales</taxon>
        <taxon>Paenibacillaceae</taxon>
        <taxon>Paenibacillus</taxon>
    </lineage>
</organism>
<dbReference type="EMBL" id="BORQ01000001">
    <property type="protein sequence ID" value="GIO29145.1"/>
    <property type="molecule type" value="Genomic_DNA"/>
</dbReference>
<evidence type="ECO:0000313" key="1">
    <source>
        <dbReference type="EMBL" id="GIO29145.1"/>
    </source>
</evidence>
<accession>A0A919XDS0</accession>
<dbReference type="Proteomes" id="UP000679779">
    <property type="component" value="Unassembled WGS sequence"/>
</dbReference>
<reference evidence="1" key="1">
    <citation type="submission" date="2021-03" db="EMBL/GenBank/DDBJ databases">
        <title>Antimicrobial resistance genes in bacteria isolated from Japanese honey, and their potential for conferring macrolide and lincosamide resistance in the American foulbrood pathogen Paenibacillus larvae.</title>
        <authorList>
            <person name="Okamoto M."/>
            <person name="Kumagai M."/>
            <person name="Kanamori H."/>
            <person name="Takamatsu D."/>
        </authorList>
    </citation>
    <scope>NUCLEOTIDE SEQUENCE</scope>
    <source>
        <strain evidence="1">J2TS6</strain>
    </source>
</reference>
<keyword evidence="2" id="KW-1185">Reference proteome</keyword>
<evidence type="ECO:0000313" key="2">
    <source>
        <dbReference type="Proteomes" id="UP000679779"/>
    </source>
</evidence>
<gene>
    <name evidence="1" type="ORF">J2TS6_02860</name>
</gene>
<proteinExistence type="predicted"/>
<sequence length="172" mass="19426">MKSILISILLICSMAGSWHPSTHLPLNEKEVRQLMAEHVNIDGWKMARKGHIYTFWSVPEAPSSNGLSYGVNAMTGTVYDAVSGGPLWNLLIKDAPDLDKIVSGEQYQKVILKLADQAIKTSGMTTDRKQWVSGGYGEGFIYGDVIKDHRRIYIKLDVFTQQWEEIEDPWKN</sequence>
<dbReference type="RefSeq" id="WP_160042135.1">
    <property type="nucleotide sequence ID" value="NZ_BORQ01000001.1"/>
</dbReference>